<dbReference type="Gene3D" id="1.25.40.10">
    <property type="entry name" value="Tetratricopeptide repeat domain"/>
    <property type="match status" value="1"/>
</dbReference>
<dbReference type="InterPro" id="IPR035897">
    <property type="entry name" value="Toll_tir_struct_dom_sf"/>
</dbReference>
<sequence>MTGTSSDKVHFFISYTGVDQGWAEWIAWQLEQAGQRTLIQAWDFKSGGVFPGDMHRALQQSARVIAVLSPAYMESGFCQPEWQAAFADDPTGEKGVLVCVRVADFKPDGLLRGRTYIDLVGLTEEKARARLMERLDHKRAVPASAPGFPPAAVAAAPAGVTAAPPAFPGSPPFSIPHNLPALQPFFGREEELGQIAVALEPESRTWGALIDGPGGMGKTSLAVRAAFSVKPGAFDRIVFVSLKSRELDDEGLRDLSGFILSGLTELLGELARELGRDDILKQAEEQRPLLLLEALRGSRALLILDNLESLLKKERDIVFTFVKRLPAGCKAILTCRGRIGSGAEELILGKLNEDAALATLAELATHNRELAKTSEAERLVLYRETGGAPLLLRWTAGQIGRGHCLTFTDAIEYLRSCPKGNDPLEFVFGDLAADFSVAETLALCALTFFTLAVSVEHIAALVNPMPAEREERTAARAAFYHALKKPMPVDTDDAIKGQSFSEIEIDRALRSLANRSLVIPSTELQRFSLVPLVADFLRKHKPEVIAATGNRLEQRALTLILENGFRNHGNFPTLETAWPGIAPALPLFLAGPNDRLQRVCLALDDFLDFTGRWDEWLALGTQAEARAIAAGDYQWAGWRAYQAGWVHRLHEQAEAVSACADRAASHWQKAFPTCDARREGIRVRAFALRLRGIGLELQKDYIAAIAAYHQVVELFRSLATASEDVALALNSLASVEQLSGDLEAAERDFREALHVANVAGYAEGVAYCTGNLALLAMTREDWPLAERLARESLALSEKVGRLELIAMDSRRIAVALARQGSKAAALPYAHRAVEIFTRLGSPDLAGAQAALKLCENDVVD</sequence>
<evidence type="ECO:0000313" key="2">
    <source>
        <dbReference type="EMBL" id="MFC5457184.1"/>
    </source>
</evidence>
<dbReference type="Pfam" id="PF13676">
    <property type="entry name" value="TIR_2"/>
    <property type="match status" value="1"/>
</dbReference>
<dbReference type="SUPFAM" id="SSF48452">
    <property type="entry name" value="TPR-like"/>
    <property type="match status" value="2"/>
</dbReference>
<protein>
    <submittedName>
        <fullName evidence="2">TIR domain-containing protein</fullName>
    </submittedName>
</protein>
<organism evidence="2 3">
    <name type="scientific">Prosthecobacter fluviatilis</name>
    <dbReference type="NCBI Taxonomy" id="445931"/>
    <lineage>
        <taxon>Bacteria</taxon>
        <taxon>Pseudomonadati</taxon>
        <taxon>Verrucomicrobiota</taxon>
        <taxon>Verrucomicrobiia</taxon>
        <taxon>Verrucomicrobiales</taxon>
        <taxon>Verrucomicrobiaceae</taxon>
        <taxon>Prosthecobacter</taxon>
    </lineage>
</organism>
<name>A0ABW0KV35_9BACT</name>
<dbReference type="PROSITE" id="PS50104">
    <property type="entry name" value="TIR"/>
    <property type="match status" value="1"/>
</dbReference>
<dbReference type="Gene3D" id="3.40.50.300">
    <property type="entry name" value="P-loop containing nucleotide triphosphate hydrolases"/>
    <property type="match status" value="1"/>
</dbReference>
<dbReference type="InterPro" id="IPR011990">
    <property type="entry name" value="TPR-like_helical_dom_sf"/>
</dbReference>
<comment type="caution">
    <text evidence="2">The sequence shown here is derived from an EMBL/GenBank/DDBJ whole genome shotgun (WGS) entry which is preliminary data.</text>
</comment>
<dbReference type="EMBL" id="JBHSMQ010000008">
    <property type="protein sequence ID" value="MFC5457184.1"/>
    <property type="molecule type" value="Genomic_DNA"/>
</dbReference>
<dbReference type="SMART" id="SM00255">
    <property type="entry name" value="TIR"/>
    <property type="match status" value="1"/>
</dbReference>
<gene>
    <name evidence="2" type="ORF">ACFQDI_20110</name>
</gene>
<dbReference type="RefSeq" id="WP_377170203.1">
    <property type="nucleotide sequence ID" value="NZ_JBHSMQ010000008.1"/>
</dbReference>
<dbReference type="InterPro" id="IPR000157">
    <property type="entry name" value="TIR_dom"/>
</dbReference>
<evidence type="ECO:0000259" key="1">
    <source>
        <dbReference type="PROSITE" id="PS50104"/>
    </source>
</evidence>
<proteinExistence type="predicted"/>
<accession>A0ABW0KV35</accession>
<feature type="domain" description="TIR" evidence="1">
    <location>
        <begin position="7"/>
        <end position="131"/>
    </location>
</feature>
<dbReference type="Gene3D" id="3.40.50.10140">
    <property type="entry name" value="Toll/interleukin-1 receptor homology (TIR) domain"/>
    <property type="match status" value="1"/>
</dbReference>
<keyword evidence="3" id="KW-1185">Reference proteome</keyword>
<dbReference type="Pfam" id="PF13374">
    <property type="entry name" value="TPR_10"/>
    <property type="match status" value="2"/>
</dbReference>
<evidence type="ECO:0000313" key="3">
    <source>
        <dbReference type="Proteomes" id="UP001596052"/>
    </source>
</evidence>
<dbReference type="InterPro" id="IPR027417">
    <property type="entry name" value="P-loop_NTPase"/>
</dbReference>
<dbReference type="PANTHER" id="PTHR47691">
    <property type="entry name" value="REGULATOR-RELATED"/>
    <property type="match status" value="1"/>
</dbReference>
<dbReference type="Proteomes" id="UP001596052">
    <property type="component" value="Unassembled WGS sequence"/>
</dbReference>
<dbReference type="SMART" id="SM00028">
    <property type="entry name" value="TPR"/>
    <property type="match status" value="4"/>
</dbReference>
<dbReference type="SUPFAM" id="SSF52200">
    <property type="entry name" value="Toll/Interleukin receptor TIR domain"/>
    <property type="match status" value="1"/>
</dbReference>
<dbReference type="InterPro" id="IPR019734">
    <property type="entry name" value="TPR_rpt"/>
</dbReference>
<dbReference type="SUPFAM" id="SSF52540">
    <property type="entry name" value="P-loop containing nucleoside triphosphate hydrolases"/>
    <property type="match status" value="1"/>
</dbReference>
<dbReference type="PANTHER" id="PTHR47691:SF3">
    <property type="entry name" value="HTH-TYPE TRANSCRIPTIONAL REGULATOR RV0890C-RELATED"/>
    <property type="match status" value="1"/>
</dbReference>
<reference evidence="3" key="1">
    <citation type="journal article" date="2019" name="Int. J. Syst. Evol. Microbiol.">
        <title>The Global Catalogue of Microorganisms (GCM) 10K type strain sequencing project: providing services to taxonomists for standard genome sequencing and annotation.</title>
        <authorList>
            <consortium name="The Broad Institute Genomics Platform"/>
            <consortium name="The Broad Institute Genome Sequencing Center for Infectious Disease"/>
            <person name="Wu L."/>
            <person name="Ma J."/>
        </authorList>
    </citation>
    <scope>NUCLEOTIDE SEQUENCE [LARGE SCALE GENOMIC DNA]</scope>
    <source>
        <strain evidence="3">CGMCC 4.1469</strain>
    </source>
</reference>